<feature type="signal peptide" evidence="3">
    <location>
        <begin position="1"/>
        <end position="20"/>
    </location>
</feature>
<evidence type="ECO:0000259" key="4">
    <source>
        <dbReference type="PROSITE" id="PS50228"/>
    </source>
</evidence>
<dbReference type="CDD" id="cd22833">
    <property type="entry name" value="Gal_Rha_Lectin_CSL1-2_RBL_SML_rpt1"/>
    <property type="match status" value="1"/>
</dbReference>
<keyword evidence="3" id="KW-0732">Signal</keyword>
<keyword evidence="2" id="KW-0677">Repeat</keyword>
<dbReference type="Proteomes" id="UP001178508">
    <property type="component" value="Chromosome 4"/>
</dbReference>
<dbReference type="FunFam" id="2.60.120.740:FF:000001">
    <property type="entry name" value="Adhesion G protein-coupled receptor L2"/>
    <property type="match status" value="1"/>
</dbReference>
<dbReference type="GO" id="GO:0030246">
    <property type="term" value="F:carbohydrate binding"/>
    <property type="evidence" value="ECO:0007669"/>
    <property type="project" value="UniProtKB-KW"/>
</dbReference>
<gene>
    <name evidence="5" type="ORF">XNOV1_A011100</name>
</gene>
<accession>A0AAV1F3Y1</accession>
<dbReference type="InterPro" id="IPR043159">
    <property type="entry name" value="Lectin_gal-bd_sf"/>
</dbReference>
<dbReference type="Pfam" id="PF02140">
    <property type="entry name" value="SUEL_Lectin"/>
    <property type="match status" value="2"/>
</dbReference>
<evidence type="ECO:0000256" key="3">
    <source>
        <dbReference type="SAM" id="SignalP"/>
    </source>
</evidence>
<evidence type="ECO:0000313" key="5">
    <source>
        <dbReference type="EMBL" id="CAJ1055514.1"/>
    </source>
</evidence>
<dbReference type="AlphaFoldDB" id="A0AAV1F3Y1"/>
<sequence length="246" mass="27121">MSVFLSVLAAIFVLVNPGVAIFTMTTCEGNYVHRLSCDSGMIRVQTVLYGRGDSVTCSEDQSPHKTSNRDCSMAGALDIIRKRCDGKTVCELGLTDISGSGPDPCRGTYKYLQTTYNCLPAIRHVVCENSLAHLQCGEGLVILVQRAEYGRADRTTCSYQRYEPKLANVHCSHISTKVADSCNGKNSCVIRASNSLFGDPCSGIYKYLEVTYVCEYPARSTGSFSGLFYMPETRGQRYDRDDSDRD</sequence>
<evidence type="ECO:0000256" key="1">
    <source>
        <dbReference type="ARBA" id="ARBA00022734"/>
    </source>
</evidence>
<organism evidence="5 6">
    <name type="scientific">Xyrichtys novacula</name>
    <name type="common">Pearly razorfish</name>
    <name type="synonym">Hemipteronotus novacula</name>
    <dbReference type="NCBI Taxonomy" id="13765"/>
    <lineage>
        <taxon>Eukaryota</taxon>
        <taxon>Metazoa</taxon>
        <taxon>Chordata</taxon>
        <taxon>Craniata</taxon>
        <taxon>Vertebrata</taxon>
        <taxon>Euteleostomi</taxon>
        <taxon>Actinopterygii</taxon>
        <taxon>Neopterygii</taxon>
        <taxon>Teleostei</taxon>
        <taxon>Neoteleostei</taxon>
        <taxon>Acanthomorphata</taxon>
        <taxon>Eupercaria</taxon>
        <taxon>Labriformes</taxon>
        <taxon>Labridae</taxon>
        <taxon>Xyrichtys</taxon>
    </lineage>
</organism>
<dbReference type="PANTHER" id="PTHR46780">
    <property type="entry name" value="PROTEIN EVA-1"/>
    <property type="match status" value="1"/>
</dbReference>
<proteinExistence type="predicted"/>
<keyword evidence="1" id="KW-0430">Lectin</keyword>
<dbReference type="Gene3D" id="2.60.120.740">
    <property type="match status" value="2"/>
</dbReference>
<feature type="domain" description="SUEL-type lectin" evidence="4">
    <location>
        <begin position="126"/>
        <end position="215"/>
    </location>
</feature>
<dbReference type="EMBL" id="OY660867">
    <property type="protein sequence ID" value="CAJ1055514.1"/>
    <property type="molecule type" value="Genomic_DNA"/>
</dbReference>
<keyword evidence="6" id="KW-1185">Reference proteome</keyword>
<evidence type="ECO:0000256" key="2">
    <source>
        <dbReference type="ARBA" id="ARBA00022737"/>
    </source>
</evidence>
<protein>
    <submittedName>
        <fullName evidence="5">L-rhamnose-binding lectin SML-like</fullName>
    </submittedName>
</protein>
<dbReference type="PROSITE" id="PS50228">
    <property type="entry name" value="SUEL_LECTIN"/>
    <property type="match status" value="2"/>
</dbReference>
<dbReference type="InterPro" id="IPR000922">
    <property type="entry name" value="Lectin_gal-bd_dom"/>
</dbReference>
<feature type="domain" description="SUEL-type lectin" evidence="4">
    <location>
        <begin position="35"/>
        <end position="119"/>
    </location>
</feature>
<feature type="chain" id="PRO_5043965129" evidence="3">
    <location>
        <begin position="21"/>
        <end position="246"/>
    </location>
</feature>
<name>A0AAV1F3Y1_XYRNO</name>
<reference evidence="5" key="1">
    <citation type="submission" date="2023-08" db="EMBL/GenBank/DDBJ databases">
        <authorList>
            <person name="Alioto T."/>
            <person name="Alioto T."/>
            <person name="Gomez Garrido J."/>
        </authorList>
    </citation>
    <scope>NUCLEOTIDE SEQUENCE</scope>
</reference>
<evidence type="ECO:0000313" key="6">
    <source>
        <dbReference type="Proteomes" id="UP001178508"/>
    </source>
</evidence>